<dbReference type="EMBL" id="JAJAGQ010000020">
    <property type="protein sequence ID" value="KAJ8532123.1"/>
    <property type="molecule type" value="Genomic_DNA"/>
</dbReference>
<feature type="compositionally biased region" description="Polar residues" evidence="1">
    <location>
        <begin position="118"/>
        <end position="127"/>
    </location>
</feature>
<evidence type="ECO:0000256" key="1">
    <source>
        <dbReference type="SAM" id="MobiDB-lite"/>
    </source>
</evidence>
<name>A0A9Q1L9L7_9SOLA</name>
<reference evidence="3" key="1">
    <citation type="journal article" date="2023" name="Proc. Natl. Acad. Sci. U.S.A.">
        <title>Genomic and structural basis for evolution of tropane alkaloid biosynthesis.</title>
        <authorList>
            <person name="Wanga Y.-J."/>
            <person name="Taina T."/>
            <person name="Yua J.-Y."/>
            <person name="Lia J."/>
            <person name="Xua B."/>
            <person name="Chenc J."/>
            <person name="D'Auriad J.C."/>
            <person name="Huanga J.-P."/>
            <person name="Huanga S.-X."/>
        </authorList>
    </citation>
    <scope>NUCLEOTIDE SEQUENCE [LARGE SCALE GENOMIC DNA]</scope>
    <source>
        <strain evidence="3">cv. KIB-2019</strain>
    </source>
</reference>
<comment type="caution">
    <text evidence="2">The sequence shown here is derived from an EMBL/GenBank/DDBJ whole genome shotgun (WGS) entry which is preliminary data.</text>
</comment>
<proteinExistence type="predicted"/>
<feature type="compositionally biased region" description="Basic and acidic residues" evidence="1">
    <location>
        <begin position="91"/>
        <end position="117"/>
    </location>
</feature>
<organism evidence="2 3">
    <name type="scientific">Anisodus acutangulus</name>
    <dbReference type="NCBI Taxonomy" id="402998"/>
    <lineage>
        <taxon>Eukaryota</taxon>
        <taxon>Viridiplantae</taxon>
        <taxon>Streptophyta</taxon>
        <taxon>Embryophyta</taxon>
        <taxon>Tracheophyta</taxon>
        <taxon>Spermatophyta</taxon>
        <taxon>Magnoliopsida</taxon>
        <taxon>eudicotyledons</taxon>
        <taxon>Gunneridae</taxon>
        <taxon>Pentapetalae</taxon>
        <taxon>asterids</taxon>
        <taxon>lamiids</taxon>
        <taxon>Solanales</taxon>
        <taxon>Solanaceae</taxon>
        <taxon>Solanoideae</taxon>
        <taxon>Hyoscyameae</taxon>
        <taxon>Anisodus</taxon>
    </lineage>
</organism>
<gene>
    <name evidence="2" type="ORF">K7X08_012046</name>
</gene>
<feature type="compositionally biased region" description="Basic and acidic residues" evidence="1">
    <location>
        <begin position="137"/>
        <end position="159"/>
    </location>
</feature>
<feature type="compositionally biased region" description="Polar residues" evidence="1">
    <location>
        <begin position="54"/>
        <end position="63"/>
    </location>
</feature>
<evidence type="ECO:0000313" key="2">
    <source>
        <dbReference type="EMBL" id="KAJ8532123.1"/>
    </source>
</evidence>
<dbReference type="Proteomes" id="UP001152561">
    <property type="component" value="Unassembled WGS sequence"/>
</dbReference>
<feature type="region of interest" description="Disordered" evidence="1">
    <location>
        <begin position="78"/>
        <end position="165"/>
    </location>
</feature>
<sequence length="165" mass="19119">MNKKLKQKKLRKKLAKKLKLLARNKKEEADEENVEREQNRHVSSTHKKQHDTQIEVSQKSSLPSAIKNMKGIELYVDLNFDPGPLHHKDKGSKDKEEHQQDGNDFKESNFLHSKEAHQSLSQDNETLAQARGRSNIRSHERLQTLSEESIKSRNFKAEDLDSVQS</sequence>
<evidence type="ECO:0000313" key="3">
    <source>
        <dbReference type="Proteomes" id="UP001152561"/>
    </source>
</evidence>
<keyword evidence="3" id="KW-1185">Reference proteome</keyword>
<dbReference type="AlphaFoldDB" id="A0A9Q1L9L7"/>
<protein>
    <submittedName>
        <fullName evidence="2">Uncharacterized protein</fullName>
    </submittedName>
</protein>
<feature type="region of interest" description="Disordered" evidence="1">
    <location>
        <begin position="20"/>
        <end position="63"/>
    </location>
</feature>
<accession>A0A9Q1L9L7</accession>